<name>K1QSB5_MAGGI</name>
<dbReference type="AlphaFoldDB" id="K1QSB5"/>
<dbReference type="Pfam" id="PF00059">
    <property type="entry name" value="Lectin_C"/>
    <property type="match status" value="1"/>
</dbReference>
<gene>
    <name evidence="1" type="ORF">CGI_10011368</name>
</gene>
<dbReference type="SUPFAM" id="SSF56436">
    <property type="entry name" value="C-type lectin-like"/>
    <property type="match status" value="1"/>
</dbReference>
<evidence type="ECO:0000313" key="1">
    <source>
        <dbReference type="EMBL" id="EKC31825.1"/>
    </source>
</evidence>
<protein>
    <submittedName>
        <fullName evidence="1">Uncharacterized protein</fullName>
    </submittedName>
</protein>
<accession>K1QSB5</accession>
<dbReference type="InterPro" id="IPR016186">
    <property type="entry name" value="C-type_lectin-like/link_sf"/>
</dbReference>
<proteinExistence type="predicted"/>
<dbReference type="HOGENOM" id="CLU_1391483_0_0_1"/>
<dbReference type="InterPro" id="IPR001304">
    <property type="entry name" value="C-type_lectin-like"/>
</dbReference>
<dbReference type="EMBL" id="JH818086">
    <property type="protein sequence ID" value="EKC31825.1"/>
    <property type="molecule type" value="Genomic_DNA"/>
</dbReference>
<dbReference type="InterPro" id="IPR016187">
    <property type="entry name" value="CTDL_fold"/>
</dbReference>
<dbReference type="CDD" id="cd00037">
    <property type="entry name" value="CLECT"/>
    <property type="match status" value="1"/>
</dbReference>
<sequence length="196" mass="22319">MSRTDHRYESAVGKYKRKNAVLQESVSKALDLTKKTKCDIELTPKMDLDVSPLLAKHSDNDEKSDTSNSRKINCYGMSASLLELQTYSEENWLNLQIQLRGNNHGVWLGYSDIQKEGQFVTLSAAKVLQYTNWSKGEPNNVNGIEHCTGYFRVLTPPKHPILLLFFWRSVLLCFEFVFGLMDFGDGGRLTECCVKN</sequence>
<dbReference type="PROSITE" id="PS50041">
    <property type="entry name" value="C_TYPE_LECTIN_2"/>
    <property type="match status" value="1"/>
</dbReference>
<organism evidence="1">
    <name type="scientific">Magallana gigas</name>
    <name type="common">Pacific oyster</name>
    <name type="synonym">Crassostrea gigas</name>
    <dbReference type="NCBI Taxonomy" id="29159"/>
    <lineage>
        <taxon>Eukaryota</taxon>
        <taxon>Metazoa</taxon>
        <taxon>Spiralia</taxon>
        <taxon>Lophotrochozoa</taxon>
        <taxon>Mollusca</taxon>
        <taxon>Bivalvia</taxon>
        <taxon>Autobranchia</taxon>
        <taxon>Pteriomorphia</taxon>
        <taxon>Ostreida</taxon>
        <taxon>Ostreoidea</taxon>
        <taxon>Ostreidae</taxon>
        <taxon>Magallana</taxon>
    </lineage>
</organism>
<dbReference type="Gene3D" id="3.10.100.10">
    <property type="entry name" value="Mannose-Binding Protein A, subunit A"/>
    <property type="match status" value="1"/>
</dbReference>
<reference evidence="1" key="1">
    <citation type="journal article" date="2012" name="Nature">
        <title>The oyster genome reveals stress adaptation and complexity of shell formation.</title>
        <authorList>
            <person name="Zhang G."/>
            <person name="Fang X."/>
            <person name="Guo X."/>
            <person name="Li L."/>
            <person name="Luo R."/>
            <person name="Xu F."/>
            <person name="Yang P."/>
            <person name="Zhang L."/>
            <person name="Wang X."/>
            <person name="Qi H."/>
            <person name="Xiong Z."/>
            <person name="Que H."/>
            <person name="Xie Y."/>
            <person name="Holland P.W."/>
            <person name="Paps J."/>
            <person name="Zhu Y."/>
            <person name="Wu F."/>
            <person name="Chen Y."/>
            <person name="Wang J."/>
            <person name="Peng C."/>
            <person name="Meng J."/>
            <person name="Yang L."/>
            <person name="Liu J."/>
            <person name="Wen B."/>
            <person name="Zhang N."/>
            <person name="Huang Z."/>
            <person name="Zhu Q."/>
            <person name="Feng Y."/>
            <person name="Mount A."/>
            <person name="Hedgecock D."/>
            <person name="Xu Z."/>
            <person name="Liu Y."/>
            <person name="Domazet-Loso T."/>
            <person name="Du Y."/>
            <person name="Sun X."/>
            <person name="Zhang S."/>
            <person name="Liu B."/>
            <person name="Cheng P."/>
            <person name="Jiang X."/>
            <person name="Li J."/>
            <person name="Fan D."/>
            <person name="Wang W."/>
            <person name="Fu W."/>
            <person name="Wang T."/>
            <person name="Wang B."/>
            <person name="Zhang J."/>
            <person name="Peng Z."/>
            <person name="Li Y."/>
            <person name="Li N."/>
            <person name="Wang J."/>
            <person name="Chen M."/>
            <person name="He Y."/>
            <person name="Tan F."/>
            <person name="Song X."/>
            <person name="Zheng Q."/>
            <person name="Huang R."/>
            <person name="Yang H."/>
            <person name="Du X."/>
            <person name="Chen L."/>
            <person name="Yang M."/>
            <person name="Gaffney P.M."/>
            <person name="Wang S."/>
            <person name="Luo L."/>
            <person name="She Z."/>
            <person name="Ming Y."/>
            <person name="Huang W."/>
            <person name="Zhang S."/>
            <person name="Huang B."/>
            <person name="Zhang Y."/>
            <person name="Qu T."/>
            <person name="Ni P."/>
            <person name="Miao G."/>
            <person name="Wang J."/>
            <person name="Wang Q."/>
            <person name="Steinberg C.E."/>
            <person name="Wang H."/>
            <person name="Li N."/>
            <person name="Qian L."/>
            <person name="Zhang G."/>
            <person name="Li Y."/>
            <person name="Yang H."/>
            <person name="Liu X."/>
            <person name="Wang J."/>
            <person name="Yin Y."/>
            <person name="Wang J."/>
        </authorList>
    </citation>
    <scope>NUCLEOTIDE SEQUENCE [LARGE SCALE GENOMIC DNA]</scope>
    <source>
        <strain evidence="1">05x7-T-G4-1.051#20</strain>
    </source>
</reference>
<dbReference type="InParanoid" id="K1QSB5"/>